<reference evidence="5 6" key="1">
    <citation type="submission" date="2024-07" db="EMBL/GenBank/DDBJ databases">
        <authorList>
            <person name="Hebao G."/>
        </authorList>
    </citation>
    <scope>NUCLEOTIDE SEQUENCE [LARGE SCALE GENOMIC DNA]</scope>
    <source>
        <strain evidence="5 6">ACCC 02193</strain>
    </source>
</reference>
<dbReference type="Proteomes" id="UP001565243">
    <property type="component" value="Unassembled WGS sequence"/>
</dbReference>
<comment type="similarity">
    <text evidence="1">Belongs to the LysR transcriptional regulatory family.</text>
</comment>
<name>A0ABV4E8C7_9GAMM</name>
<dbReference type="InterPro" id="IPR036390">
    <property type="entry name" value="WH_DNA-bd_sf"/>
</dbReference>
<keyword evidence="2" id="KW-0805">Transcription regulation</keyword>
<dbReference type="CDD" id="cd05466">
    <property type="entry name" value="PBP2_LTTR_substrate"/>
    <property type="match status" value="1"/>
</dbReference>
<evidence type="ECO:0000256" key="3">
    <source>
        <dbReference type="ARBA" id="ARBA00023163"/>
    </source>
</evidence>
<dbReference type="RefSeq" id="WP_253460371.1">
    <property type="nucleotide sequence ID" value="NZ_JBGFFX010000006.1"/>
</dbReference>
<proteinExistence type="inferred from homology"/>
<keyword evidence="6" id="KW-1185">Reference proteome</keyword>
<accession>A0ABV4E8C7</accession>
<dbReference type="PANTHER" id="PTHR30126">
    <property type="entry name" value="HTH-TYPE TRANSCRIPTIONAL REGULATOR"/>
    <property type="match status" value="1"/>
</dbReference>
<dbReference type="Gene3D" id="1.10.10.10">
    <property type="entry name" value="Winged helix-like DNA-binding domain superfamily/Winged helix DNA-binding domain"/>
    <property type="match status" value="1"/>
</dbReference>
<evidence type="ECO:0000313" key="6">
    <source>
        <dbReference type="Proteomes" id="UP001565243"/>
    </source>
</evidence>
<organism evidence="5 6">
    <name type="scientific">Erwinia aeris</name>
    <dbReference type="NCBI Taxonomy" id="3239803"/>
    <lineage>
        <taxon>Bacteria</taxon>
        <taxon>Pseudomonadati</taxon>
        <taxon>Pseudomonadota</taxon>
        <taxon>Gammaproteobacteria</taxon>
        <taxon>Enterobacterales</taxon>
        <taxon>Erwiniaceae</taxon>
        <taxon>Erwinia</taxon>
    </lineage>
</organism>
<evidence type="ECO:0000259" key="4">
    <source>
        <dbReference type="PROSITE" id="PS50931"/>
    </source>
</evidence>
<evidence type="ECO:0000313" key="5">
    <source>
        <dbReference type="EMBL" id="MEY8771175.1"/>
    </source>
</evidence>
<sequence length="292" mass="33511">MFLSSNLKCFIVLAKEKSLKKASEILFVTSSPISRRIKILEDELGFKLFSRTDHDFTLTKKGLELYDKIMPHYDKMTELEDYFSRKRTNVNIRRGLMIGVENLNPFLFNLLVKTRKKTESVSYCSCDTKTSVESLLSGEIHGVISHREINDNGILSMNFFSEPACYLYSKKFPDSQLSDIKNTPVIIPTNGFYEHYVKNAHAKILTMCPTAQVIIVDDIYDYISLIANGEAVGLISESMVSFYQSKISNFSELSYRVEKSFPELKTYIYYLKEREFSLKYALDTVDAAQVNA</sequence>
<dbReference type="SUPFAM" id="SSF46785">
    <property type="entry name" value="Winged helix' DNA-binding domain"/>
    <property type="match status" value="1"/>
</dbReference>
<dbReference type="Pfam" id="PF00126">
    <property type="entry name" value="HTH_1"/>
    <property type="match status" value="1"/>
</dbReference>
<keyword evidence="3" id="KW-0804">Transcription</keyword>
<dbReference type="InterPro" id="IPR036388">
    <property type="entry name" value="WH-like_DNA-bd_sf"/>
</dbReference>
<dbReference type="InterPro" id="IPR000847">
    <property type="entry name" value="LysR_HTH_N"/>
</dbReference>
<dbReference type="EMBL" id="JBGFFX010000006">
    <property type="protein sequence ID" value="MEY8771175.1"/>
    <property type="molecule type" value="Genomic_DNA"/>
</dbReference>
<dbReference type="PROSITE" id="PS50931">
    <property type="entry name" value="HTH_LYSR"/>
    <property type="match status" value="1"/>
</dbReference>
<protein>
    <submittedName>
        <fullName evidence="5">LysR family transcriptional regulator</fullName>
    </submittedName>
</protein>
<feature type="domain" description="HTH lysR-type" evidence="4">
    <location>
        <begin position="7"/>
        <end position="59"/>
    </location>
</feature>
<evidence type="ECO:0000256" key="2">
    <source>
        <dbReference type="ARBA" id="ARBA00023015"/>
    </source>
</evidence>
<dbReference type="SUPFAM" id="SSF53850">
    <property type="entry name" value="Periplasmic binding protein-like II"/>
    <property type="match status" value="1"/>
</dbReference>
<evidence type="ECO:0000256" key="1">
    <source>
        <dbReference type="ARBA" id="ARBA00009437"/>
    </source>
</evidence>
<comment type="caution">
    <text evidence="5">The sequence shown here is derived from an EMBL/GenBank/DDBJ whole genome shotgun (WGS) entry which is preliminary data.</text>
</comment>
<gene>
    <name evidence="5" type="ORF">AB6T85_12180</name>
</gene>